<protein>
    <recommendedName>
        <fullName evidence="4">Myb-like domain-containing protein</fullName>
    </recommendedName>
</protein>
<dbReference type="AlphaFoldDB" id="A0A395M8S8"/>
<evidence type="ECO:0000256" key="1">
    <source>
        <dbReference type="SAM" id="MobiDB-lite"/>
    </source>
</evidence>
<evidence type="ECO:0000313" key="3">
    <source>
        <dbReference type="Proteomes" id="UP000265631"/>
    </source>
</evidence>
<dbReference type="Proteomes" id="UP000265631">
    <property type="component" value="Unassembled WGS sequence"/>
</dbReference>
<dbReference type="EMBL" id="PXXK01000445">
    <property type="protein sequence ID" value="RFN44281.1"/>
    <property type="molecule type" value="Genomic_DNA"/>
</dbReference>
<evidence type="ECO:0000313" key="2">
    <source>
        <dbReference type="EMBL" id="RFN44281.1"/>
    </source>
</evidence>
<name>A0A395M8S8_9HYPO</name>
<gene>
    <name evidence="2" type="ORF">FIE12Z_11468</name>
</gene>
<accession>A0A395M8S8</accession>
<evidence type="ECO:0008006" key="4">
    <source>
        <dbReference type="Google" id="ProtNLM"/>
    </source>
</evidence>
<reference evidence="2 3" key="1">
    <citation type="journal article" date="2018" name="PLoS Pathog.">
        <title>Evolution of structural diversity of trichothecenes, a family of toxins produced by plant pathogenic and entomopathogenic fungi.</title>
        <authorList>
            <person name="Proctor R.H."/>
            <person name="McCormick S.P."/>
            <person name="Kim H.S."/>
            <person name="Cardoza R.E."/>
            <person name="Stanley A.M."/>
            <person name="Lindo L."/>
            <person name="Kelly A."/>
            <person name="Brown D.W."/>
            <person name="Lee T."/>
            <person name="Vaughan M.M."/>
            <person name="Alexander N.J."/>
            <person name="Busman M."/>
            <person name="Gutierrez S."/>
        </authorList>
    </citation>
    <scope>NUCLEOTIDE SEQUENCE [LARGE SCALE GENOMIC DNA]</scope>
    <source>
        <strain evidence="2 3">NRRL 13405</strain>
    </source>
</reference>
<feature type="region of interest" description="Disordered" evidence="1">
    <location>
        <begin position="1"/>
        <end position="56"/>
    </location>
</feature>
<comment type="caution">
    <text evidence="2">The sequence shown here is derived from an EMBL/GenBank/DDBJ whole genome shotgun (WGS) entry which is preliminary data.</text>
</comment>
<feature type="compositionally biased region" description="Acidic residues" evidence="1">
    <location>
        <begin position="112"/>
        <end position="130"/>
    </location>
</feature>
<organism evidence="2 3">
    <name type="scientific">Fusarium flagelliforme</name>
    <dbReference type="NCBI Taxonomy" id="2675880"/>
    <lineage>
        <taxon>Eukaryota</taxon>
        <taxon>Fungi</taxon>
        <taxon>Dikarya</taxon>
        <taxon>Ascomycota</taxon>
        <taxon>Pezizomycotina</taxon>
        <taxon>Sordariomycetes</taxon>
        <taxon>Hypocreomycetidae</taxon>
        <taxon>Hypocreales</taxon>
        <taxon>Nectriaceae</taxon>
        <taxon>Fusarium</taxon>
        <taxon>Fusarium incarnatum-equiseti species complex</taxon>
    </lineage>
</organism>
<proteinExistence type="predicted"/>
<feature type="region of interest" description="Disordered" evidence="1">
    <location>
        <begin position="110"/>
        <end position="130"/>
    </location>
</feature>
<sequence>MARTRSNRPPSLIQPWQQRALDNGRTPLPEAPGERPWLFSKPLSSKTPKNSKRAPASYKFWPEEEMRRLITLKKSGATWDALTIAFPDRTREAIRQAYHKRRHAVEKKMEIEAAEAEEEGDTDEEDDTDG</sequence>
<keyword evidence="3" id="KW-1185">Reference proteome</keyword>